<evidence type="ECO:0000256" key="4">
    <source>
        <dbReference type="ARBA" id="ARBA00022679"/>
    </source>
</evidence>
<dbReference type="InterPro" id="IPR003661">
    <property type="entry name" value="HisK_dim/P_dom"/>
</dbReference>
<dbReference type="Proteomes" id="UP000095228">
    <property type="component" value="Chromosome"/>
</dbReference>
<dbReference type="InterPro" id="IPR003018">
    <property type="entry name" value="GAF"/>
</dbReference>
<dbReference type="OrthoDB" id="9760427at2"/>
<evidence type="ECO:0000256" key="7">
    <source>
        <dbReference type="ARBA" id="ARBA00022840"/>
    </source>
</evidence>
<dbReference type="GO" id="GO:0005524">
    <property type="term" value="F:ATP binding"/>
    <property type="evidence" value="ECO:0007669"/>
    <property type="project" value="UniProtKB-KW"/>
</dbReference>
<dbReference type="GO" id="GO:0000155">
    <property type="term" value="F:phosphorelay sensor kinase activity"/>
    <property type="evidence" value="ECO:0007669"/>
    <property type="project" value="InterPro"/>
</dbReference>
<dbReference type="KEGG" id="obg:Verru16b_02407"/>
<dbReference type="CDD" id="cd00075">
    <property type="entry name" value="HATPase"/>
    <property type="match status" value="1"/>
</dbReference>
<evidence type="ECO:0000256" key="6">
    <source>
        <dbReference type="ARBA" id="ARBA00022777"/>
    </source>
</evidence>
<evidence type="ECO:0000313" key="10">
    <source>
        <dbReference type="EMBL" id="AOS45327.1"/>
    </source>
</evidence>
<dbReference type="SUPFAM" id="SSF47384">
    <property type="entry name" value="Homodimeric domain of signal transducing histidine kinase"/>
    <property type="match status" value="1"/>
</dbReference>
<dbReference type="SMART" id="SM00065">
    <property type="entry name" value="GAF"/>
    <property type="match status" value="2"/>
</dbReference>
<dbReference type="PANTHER" id="PTHR43065:SF10">
    <property type="entry name" value="PEROXIDE STRESS-ACTIVATED HISTIDINE KINASE MAK3"/>
    <property type="match status" value="1"/>
</dbReference>
<keyword evidence="8" id="KW-0902">Two-component regulatory system</keyword>
<keyword evidence="5" id="KW-0547">Nucleotide-binding</keyword>
<dbReference type="SUPFAM" id="SSF55874">
    <property type="entry name" value="ATPase domain of HSP90 chaperone/DNA topoisomerase II/histidine kinase"/>
    <property type="match status" value="1"/>
</dbReference>
<dbReference type="PRINTS" id="PR00344">
    <property type="entry name" value="BCTRLSENSOR"/>
</dbReference>
<dbReference type="Gene3D" id="3.30.565.10">
    <property type="entry name" value="Histidine kinase-like ATPase, C-terminal domain"/>
    <property type="match status" value="1"/>
</dbReference>
<dbReference type="Gene3D" id="3.30.450.40">
    <property type="match status" value="2"/>
</dbReference>
<dbReference type="AlphaFoldDB" id="A0A1D8AWQ5"/>
<dbReference type="Pfam" id="PF02518">
    <property type="entry name" value="HATPase_c"/>
    <property type="match status" value="1"/>
</dbReference>
<evidence type="ECO:0000256" key="5">
    <source>
        <dbReference type="ARBA" id="ARBA00022741"/>
    </source>
</evidence>
<evidence type="ECO:0000256" key="1">
    <source>
        <dbReference type="ARBA" id="ARBA00000085"/>
    </source>
</evidence>
<comment type="catalytic activity">
    <reaction evidence="1">
        <text>ATP + protein L-histidine = ADP + protein N-phospho-L-histidine.</text>
        <dbReference type="EC" id="2.7.13.3"/>
    </reaction>
</comment>
<gene>
    <name evidence="10" type="primary">kinA_3</name>
    <name evidence="10" type="ORF">Verru16b_02407</name>
</gene>
<dbReference type="EMBL" id="CP016094">
    <property type="protein sequence ID" value="AOS45327.1"/>
    <property type="molecule type" value="Genomic_DNA"/>
</dbReference>
<evidence type="ECO:0000259" key="9">
    <source>
        <dbReference type="PROSITE" id="PS50109"/>
    </source>
</evidence>
<evidence type="ECO:0000256" key="2">
    <source>
        <dbReference type="ARBA" id="ARBA00012438"/>
    </source>
</evidence>
<keyword evidence="4 10" id="KW-0808">Transferase</keyword>
<evidence type="ECO:0000256" key="8">
    <source>
        <dbReference type="ARBA" id="ARBA00023012"/>
    </source>
</evidence>
<reference evidence="10 11" key="1">
    <citation type="submission" date="2016-06" db="EMBL/GenBank/DDBJ databases">
        <title>Three novel species with peptidoglycan cell walls form the new genus Lacunisphaera gen. nov. in the family Opitutaceae of the verrucomicrobial subdivision 4.</title>
        <authorList>
            <person name="Rast P."/>
            <person name="Gloeckner I."/>
            <person name="Jogler M."/>
            <person name="Boedeker C."/>
            <person name="Jeske O."/>
            <person name="Wiegand S."/>
            <person name="Reinhardt R."/>
            <person name="Schumann P."/>
            <person name="Rohde M."/>
            <person name="Spring S."/>
            <person name="Gloeckner F.O."/>
            <person name="Jogler C."/>
        </authorList>
    </citation>
    <scope>NUCLEOTIDE SEQUENCE [LARGE SCALE GENOMIC DNA]</scope>
    <source>
        <strain evidence="10 11">IG16b</strain>
    </source>
</reference>
<keyword evidence="11" id="KW-1185">Reference proteome</keyword>
<dbReference type="PANTHER" id="PTHR43065">
    <property type="entry name" value="SENSOR HISTIDINE KINASE"/>
    <property type="match status" value="1"/>
</dbReference>
<proteinExistence type="predicted"/>
<dbReference type="PATRIC" id="fig|1838286.3.peg.2419"/>
<keyword evidence="3" id="KW-0597">Phosphoprotein</keyword>
<dbReference type="InterPro" id="IPR036097">
    <property type="entry name" value="HisK_dim/P_sf"/>
</dbReference>
<dbReference type="InterPro" id="IPR005467">
    <property type="entry name" value="His_kinase_dom"/>
</dbReference>
<dbReference type="SMART" id="SM00387">
    <property type="entry name" value="HATPase_c"/>
    <property type="match status" value="1"/>
</dbReference>
<dbReference type="RefSeq" id="WP_069962490.1">
    <property type="nucleotide sequence ID" value="NZ_CP016094.1"/>
</dbReference>
<dbReference type="PROSITE" id="PS50109">
    <property type="entry name" value="HIS_KIN"/>
    <property type="match status" value="1"/>
</dbReference>
<protein>
    <recommendedName>
        <fullName evidence="2">histidine kinase</fullName>
        <ecNumber evidence="2">2.7.13.3</ecNumber>
    </recommendedName>
</protein>
<keyword evidence="6 10" id="KW-0418">Kinase</keyword>
<evidence type="ECO:0000313" key="11">
    <source>
        <dbReference type="Proteomes" id="UP000095228"/>
    </source>
</evidence>
<dbReference type="SUPFAM" id="SSF55781">
    <property type="entry name" value="GAF domain-like"/>
    <property type="match status" value="2"/>
</dbReference>
<dbReference type="Pfam" id="PF00512">
    <property type="entry name" value="HisKA"/>
    <property type="match status" value="1"/>
</dbReference>
<name>A0A1D8AWQ5_9BACT</name>
<keyword evidence="7" id="KW-0067">ATP-binding</keyword>
<evidence type="ECO:0000256" key="3">
    <source>
        <dbReference type="ARBA" id="ARBA00022553"/>
    </source>
</evidence>
<dbReference type="Pfam" id="PF13185">
    <property type="entry name" value="GAF_2"/>
    <property type="match status" value="2"/>
</dbReference>
<dbReference type="SMART" id="SM00388">
    <property type="entry name" value="HisKA"/>
    <property type="match status" value="1"/>
</dbReference>
<sequence>MSLEEMKDLAAHHALASLAVTAPDATTAQTGILSAIMSAFPADSGSLSLLTPESASLEISAQQGLPPETGDFALRPGQGITGWVAMHGRPLLVADVSHEPRYIAARRGVCCEMAAPITIDGQIVGVVNLDADQPGAFNSTDLDRLMRFADEAGTVLNRLWQFDRLRANSTQLTTLVELGHALVAQLAPEELLHAITESGRAFFNARLCLLHDYDANARELRLHAWSAGGDLASAGLALQQQTIPIDEALLSSTLTTGRTTEYQQLDGPRYREAADLPRDPTLCSALATPLFLEGKAAGVLSVFHNHAHRFSDDEKRLFTALANFAAVATQNARLYSRVFHSEEVLRKNETLTTLGLLAAEIAHEIRNPLTVIKLLHGPLGADFGPGDPRKRDLEIITEKIEQLEGLVTRVLSFARTPSSLHSRWSLDDILSDTNHLLRAKLAQAGVQLHYTPPAEPITVDVNKGQIQQVFLNLALNAFHAMPQGGELRLTCLPEGHVVHIDVTDTGGGIPPEVQPRIFESFLSTRAGGTGLGLTIALRIVKDHHGVLQLRNTGPRGTTMRVTLPLPSA</sequence>
<dbReference type="STRING" id="1838286.Verru16b_02407"/>
<accession>A0A1D8AWQ5</accession>
<dbReference type="InterPro" id="IPR029016">
    <property type="entry name" value="GAF-like_dom_sf"/>
</dbReference>
<feature type="domain" description="Histidine kinase" evidence="9">
    <location>
        <begin position="360"/>
        <end position="567"/>
    </location>
</feature>
<organism evidence="10 11">
    <name type="scientific">Lacunisphaera limnophila</name>
    <dbReference type="NCBI Taxonomy" id="1838286"/>
    <lineage>
        <taxon>Bacteria</taxon>
        <taxon>Pseudomonadati</taxon>
        <taxon>Verrucomicrobiota</taxon>
        <taxon>Opitutia</taxon>
        <taxon>Opitutales</taxon>
        <taxon>Opitutaceae</taxon>
        <taxon>Lacunisphaera</taxon>
    </lineage>
</organism>
<dbReference type="Gene3D" id="1.10.287.130">
    <property type="match status" value="1"/>
</dbReference>
<dbReference type="EC" id="2.7.13.3" evidence="2"/>
<dbReference type="InterPro" id="IPR036890">
    <property type="entry name" value="HATPase_C_sf"/>
</dbReference>
<dbReference type="InterPro" id="IPR004358">
    <property type="entry name" value="Sig_transdc_His_kin-like_C"/>
</dbReference>
<dbReference type="InterPro" id="IPR003594">
    <property type="entry name" value="HATPase_dom"/>
</dbReference>
<dbReference type="CDD" id="cd00082">
    <property type="entry name" value="HisKA"/>
    <property type="match status" value="1"/>
</dbReference>